<comment type="subcellular location">
    <subcellularLocation>
        <location evidence="1 7">Cell membrane</location>
        <topology evidence="1 7">Multi-pass membrane protein</topology>
    </subcellularLocation>
</comment>
<reference evidence="9 10" key="1">
    <citation type="submission" date="2018-06" db="EMBL/GenBank/DDBJ databases">
        <authorList>
            <consortium name="Pathogen Informatics"/>
            <person name="Doyle S."/>
        </authorList>
    </citation>
    <scope>NUCLEOTIDE SEQUENCE [LARGE SCALE GENOMIC DNA]</scope>
    <source>
        <strain evidence="9 10">NCTC10794</strain>
    </source>
</reference>
<keyword evidence="6 7" id="KW-0472">Membrane</keyword>
<dbReference type="Gene3D" id="1.10.3720.10">
    <property type="entry name" value="MetI-like"/>
    <property type="match status" value="2"/>
</dbReference>
<evidence type="ECO:0000256" key="4">
    <source>
        <dbReference type="ARBA" id="ARBA00022692"/>
    </source>
</evidence>
<dbReference type="InterPro" id="IPR000515">
    <property type="entry name" value="MetI-like"/>
</dbReference>
<evidence type="ECO:0000256" key="1">
    <source>
        <dbReference type="ARBA" id="ARBA00004651"/>
    </source>
</evidence>
<keyword evidence="3" id="KW-1003">Cell membrane</keyword>
<dbReference type="EMBL" id="UGHH01000002">
    <property type="protein sequence ID" value="STO64273.1"/>
    <property type="molecule type" value="Genomic_DNA"/>
</dbReference>
<comment type="similarity">
    <text evidence="7">Belongs to the binding-protein-dependent transport system permease family.</text>
</comment>
<feature type="domain" description="ABC transmembrane type-1" evidence="8">
    <location>
        <begin position="174"/>
        <end position="378"/>
    </location>
</feature>
<evidence type="ECO:0000256" key="6">
    <source>
        <dbReference type="ARBA" id="ARBA00023136"/>
    </source>
</evidence>
<evidence type="ECO:0000313" key="9">
    <source>
        <dbReference type="EMBL" id="STO64273.1"/>
    </source>
</evidence>
<accession>A0A377I165</accession>
<feature type="transmembrane region" description="Helical" evidence="7">
    <location>
        <begin position="357"/>
        <end position="377"/>
    </location>
</feature>
<feature type="transmembrane region" description="Helical" evidence="7">
    <location>
        <begin position="94"/>
        <end position="112"/>
    </location>
</feature>
<dbReference type="Pfam" id="PF00528">
    <property type="entry name" value="BPD_transp_1"/>
    <property type="match status" value="2"/>
</dbReference>
<feature type="transmembrane region" description="Helical" evidence="7">
    <location>
        <begin position="526"/>
        <end position="543"/>
    </location>
</feature>
<feature type="domain" description="ABC transmembrane type-1" evidence="8">
    <location>
        <begin position="464"/>
        <end position="654"/>
    </location>
</feature>
<feature type="transmembrane region" description="Helical" evidence="7">
    <location>
        <begin position="173"/>
        <end position="200"/>
    </location>
</feature>
<dbReference type="Proteomes" id="UP000254867">
    <property type="component" value="Unassembled WGS sequence"/>
</dbReference>
<dbReference type="PANTHER" id="PTHR30183:SF7">
    <property type="entry name" value="FERRIC TRANSPORT SYSTEM PERMEASE PROTEIN FBPB 1-RELATED"/>
    <property type="match status" value="1"/>
</dbReference>
<keyword evidence="5 7" id="KW-1133">Transmembrane helix</keyword>
<dbReference type="PROSITE" id="PS50928">
    <property type="entry name" value="ABC_TM1"/>
    <property type="match status" value="2"/>
</dbReference>
<evidence type="ECO:0000256" key="2">
    <source>
        <dbReference type="ARBA" id="ARBA00022448"/>
    </source>
</evidence>
<feature type="transmembrane region" description="Helical" evidence="7">
    <location>
        <begin position="301"/>
        <end position="323"/>
    </location>
</feature>
<feature type="transmembrane region" description="Helical" evidence="7">
    <location>
        <begin position="408"/>
        <end position="435"/>
    </location>
</feature>
<dbReference type="InterPro" id="IPR035906">
    <property type="entry name" value="MetI-like_sf"/>
</dbReference>
<dbReference type="CDD" id="cd06261">
    <property type="entry name" value="TM_PBP2"/>
    <property type="match status" value="2"/>
</dbReference>
<name>A0A377I165_HAEPH</name>
<organism evidence="9 10">
    <name type="scientific">Haemophilus parahaemolyticus</name>
    <dbReference type="NCBI Taxonomy" id="735"/>
    <lineage>
        <taxon>Bacteria</taxon>
        <taxon>Pseudomonadati</taxon>
        <taxon>Pseudomonadota</taxon>
        <taxon>Gammaproteobacteria</taxon>
        <taxon>Pasteurellales</taxon>
        <taxon>Pasteurellaceae</taxon>
        <taxon>Haemophilus</taxon>
    </lineage>
</organism>
<sequence>MSMFSTQSRFWLILPLLAFLVFPSQALHYGLFDSTSKEILAAVGWRSVNITWLWFLPLLSILFFKVPKAKIGFLVAFLGMIFLSAKLTATSFGYATLFLFLSIFILLTENIAKLGILRGDRFIIGALLASLIVLCAFVFFPMFSIFSAIIYIDGTFSLDETLRTFQQPHLLKVIWQSISVSASVGLLSTFFGLCFALYTTRIAKKTKFISKLFSILPIVTPPFVVGLGVVLLMGRNGTITHFLVEHVGISKNWLYGFNGILLSHTLALTPMAFMMIEGALRFIPANLEEASYSLKSSASQTFRYILFPLLKPALANAFLITFIQSLSDFSTPFVLGGNYDVLASQIYFYIVGSQPNYTTASTMGVILLAFSLASFFIQYQWLGKRSYTTLAGKGNQVSRVPLSSGLKWLIFCILLVWITFNAILYGSIFFGSFVVNWGVNHSFTLEHYLRLFGQGLDFGGFPSLIHTLIFALCAAPITALLGVLIAYLTTRVQFKGKSFFEFIALLCFAIPGTVAGVSYVMAFNDAPIYLTGSAVIIVLSMVTRNMPIGMRSAIAGLAQIDVNLEQASQSLKVSSFKTFLFIILPLLRPALLSALVTSFVRSMTTMSAIIFLVTPNTQVATAYILNRVEDGDYGMAVAYGSTLIVVMMLVILGFNKLIDRKGL</sequence>
<gene>
    <name evidence="9" type="primary">afuB</name>
    <name evidence="9" type="ORF">NCTC10794_01334</name>
</gene>
<keyword evidence="2 7" id="KW-0813">Transport</keyword>
<feature type="transmembrane region" description="Helical" evidence="7">
    <location>
        <begin position="579"/>
        <end position="600"/>
    </location>
</feature>
<feature type="transmembrane region" description="Helical" evidence="7">
    <location>
        <begin position="71"/>
        <end position="88"/>
    </location>
</feature>
<evidence type="ECO:0000313" key="10">
    <source>
        <dbReference type="Proteomes" id="UP000254867"/>
    </source>
</evidence>
<keyword evidence="4 7" id="KW-0812">Transmembrane</keyword>
<dbReference type="AlphaFoldDB" id="A0A377I165"/>
<feature type="transmembrane region" description="Helical" evidence="7">
    <location>
        <begin position="464"/>
        <end position="487"/>
    </location>
</feature>
<feature type="transmembrane region" description="Helical" evidence="7">
    <location>
        <begin position="253"/>
        <end position="280"/>
    </location>
</feature>
<dbReference type="GO" id="GO:0055085">
    <property type="term" value="P:transmembrane transport"/>
    <property type="evidence" value="ECO:0007669"/>
    <property type="project" value="InterPro"/>
</dbReference>
<dbReference type="PANTHER" id="PTHR30183">
    <property type="entry name" value="MOLYBDENUM TRANSPORT SYSTEM PERMEASE PROTEIN MODB"/>
    <property type="match status" value="1"/>
</dbReference>
<feature type="transmembrane region" description="Helical" evidence="7">
    <location>
        <begin position="499"/>
        <end position="520"/>
    </location>
</feature>
<feature type="transmembrane region" description="Helical" evidence="7">
    <location>
        <begin position="42"/>
        <end position="64"/>
    </location>
</feature>
<protein>
    <submittedName>
        <fullName evidence="9">Fe3+ ABC transporter permease</fullName>
    </submittedName>
</protein>
<feature type="transmembrane region" description="Helical" evidence="7">
    <location>
        <begin position="212"/>
        <end position="233"/>
    </location>
</feature>
<feature type="transmembrane region" description="Helical" evidence="7">
    <location>
        <begin position="637"/>
        <end position="658"/>
    </location>
</feature>
<evidence type="ECO:0000259" key="8">
    <source>
        <dbReference type="PROSITE" id="PS50928"/>
    </source>
</evidence>
<evidence type="ECO:0000256" key="7">
    <source>
        <dbReference type="RuleBase" id="RU363032"/>
    </source>
</evidence>
<evidence type="ECO:0000256" key="5">
    <source>
        <dbReference type="ARBA" id="ARBA00022989"/>
    </source>
</evidence>
<proteinExistence type="inferred from homology"/>
<feature type="transmembrane region" description="Helical" evidence="7">
    <location>
        <begin position="124"/>
        <end position="153"/>
    </location>
</feature>
<dbReference type="SUPFAM" id="SSF161098">
    <property type="entry name" value="MetI-like"/>
    <property type="match status" value="2"/>
</dbReference>
<dbReference type="GO" id="GO:0005886">
    <property type="term" value="C:plasma membrane"/>
    <property type="evidence" value="ECO:0007669"/>
    <property type="project" value="UniProtKB-SubCell"/>
</dbReference>
<evidence type="ECO:0000256" key="3">
    <source>
        <dbReference type="ARBA" id="ARBA00022475"/>
    </source>
</evidence>